<accession>A0A2T4KG25</accession>
<dbReference type="RefSeq" id="WP_107506248.1">
    <property type="nucleotide sequence ID" value="NZ_CP130489.1"/>
</dbReference>
<evidence type="ECO:0000313" key="8">
    <source>
        <dbReference type="Proteomes" id="UP000242547"/>
    </source>
</evidence>
<dbReference type="PIRSF" id="PIRSF000441">
    <property type="entry name" value="CysE"/>
    <property type="match status" value="1"/>
</dbReference>
<dbReference type="Gene3D" id="2.160.10.10">
    <property type="entry name" value="Hexapeptide repeat proteins"/>
    <property type="match status" value="1"/>
</dbReference>
<evidence type="ECO:0000256" key="5">
    <source>
        <dbReference type="ARBA" id="ARBA00023315"/>
    </source>
</evidence>
<evidence type="ECO:0000256" key="1">
    <source>
        <dbReference type="ARBA" id="ARBA00007274"/>
    </source>
</evidence>
<dbReference type="InterPro" id="IPR005881">
    <property type="entry name" value="Ser_O-AcTrfase"/>
</dbReference>
<dbReference type="CDD" id="cd03354">
    <property type="entry name" value="LbH_SAT"/>
    <property type="match status" value="1"/>
</dbReference>
<dbReference type="InterPro" id="IPR011004">
    <property type="entry name" value="Trimer_LpxA-like_sf"/>
</dbReference>
<dbReference type="PANTHER" id="PTHR42811">
    <property type="entry name" value="SERINE ACETYLTRANSFERASE"/>
    <property type="match status" value="1"/>
</dbReference>
<comment type="similarity">
    <text evidence="1">Belongs to the transferase hexapeptide repeat family.</text>
</comment>
<comment type="caution">
    <text evidence="7">The sequence shown here is derived from an EMBL/GenBank/DDBJ whole genome shotgun (WGS) entry which is preliminary data.</text>
</comment>
<dbReference type="SUPFAM" id="SSF51161">
    <property type="entry name" value="Trimeric LpxA-like enzymes"/>
    <property type="match status" value="1"/>
</dbReference>
<dbReference type="GO" id="GO:0005737">
    <property type="term" value="C:cytoplasm"/>
    <property type="evidence" value="ECO:0007669"/>
    <property type="project" value="InterPro"/>
</dbReference>
<evidence type="ECO:0000256" key="3">
    <source>
        <dbReference type="ARBA" id="ARBA00022679"/>
    </source>
</evidence>
<protein>
    <recommendedName>
        <fullName evidence="2">Serine acetyltransferase</fullName>
    </recommendedName>
</protein>
<dbReference type="Proteomes" id="UP000242547">
    <property type="component" value="Unassembled WGS sequence"/>
</dbReference>
<dbReference type="AlphaFoldDB" id="A0A2T4KG25"/>
<dbReference type="Pfam" id="PF00132">
    <property type="entry name" value="Hexapep"/>
    <property type="match status" value="1"/>
</dbReference>
<keyword evidence="3 7" id="KW-0808">Transferase</keyword>
<evidence type="ECO:0000313" key="7">
    <source>
        <dbReference type="EMBL" id="PTE71909.1"/>
    </source>
</evidence>
<reference evidence="7 8" key="1">
    <citation type="journal article" date="2016" name="Front. Microbiol.">
        <title>Comprehensive Phylogenetic Analysis of Bovine Non-aureus Staphylococci Species Based on Whole-Genome Sequencing.</title>
        <authorList>
            <person name="Naushad S."/>
            <person name="Barkema H.W."/>
            <person name="Luby C."/>
            <person name="Condas L.A."/>
            <person name="Nobrega D.B."/>
            <person name="Carson D.A."/>
            <person name="De Buck J."/>
        </authorList>
    </citation>
    <scope>NUCLEOTIDE SEQUENCE [LARGE SCALE GENOMIC DNA]</scope>
    <source>
        <strain evidence="7 8">SNUC 761</strain>
    </source>
</reference>
<dbReference type="GO" id="GO:0009001">
    <property type="term" value="F:serine O-acetyltransferase activity"/>
    <property type="evidence" value="ECO:0007669"/>
    <property type="project" value="InterPro"/>
</dbReference>
<evidence type="ECO:0000256" key="6">
    <source>
        <dbReference type="ARBA" id="ARBA00029440"/>
    </source>
</evidence>
<evidence type="ECO:0000256" key="4">
    <source>
        <dbReference type="ARBA" id="ARBA00022737"/>
    </source>
</evidence>
<dbReference type="InterPro" id="IPR018357">
    <property type="entry name" value="Hexapep_transf_CS"/>
</dbReference>
<keyword evidence="5" id="KW-0012">Acyltransferase</keyword>
<organism evidence="7 8">
    <name type="scientific">Staphylococcus devriesei</name>
    <dbReference type="NCBI Taxonomy" id="586733"/>
    <lineage>
        <taxon>Bacteria</taxon>
        <taxon>Bacillati</taxon>
        <taxon>Bacillota</taxon>
        <taxon>Bacilli</taxon>
        <taxon>Bacillales</taxon>
        <taxon>Staphylococcaceae</taxon>
        <taxon>Staphylococcus</taxon>
    </lineage>
</organism>
<proteinExistence type="inferred from homology"/>
<dbReference type="GO" id="GO:0006535">
    <property type="term" value="P:cysteine biosynthetic process from serine"/>
    <property type="evidence" value="ECO:0007669"/>
    <property type="project" value="InterPro"/>
</dbReference>
<comment type="pathway">
    <text evidence="6">Amino-acid biosynthesis.</text>
</comment>
<dbReference type="InterPro" id="IPR045304">
    <property type="entry name" value="LbH_SAT"/>
</dbReference>
<keyword evidence="4" id="KW-0677">Repeat</keyword>
<sequence>MSLMNKSVFLMTKLYSKNVPVIPRLMQQINRLVFATDVPRSVKIGKGTRFAHSGLGCVIHERTIIGENCKILQNVTMGGRGKHGTPVIGNNVLIGAGATIIGNVKIGDNAKIGAQALVVEDIGENQTIVANKGKILDN</sequence>
<dbReference type="EMBL" id="PYZL01000064">
    <property type="protein sequence ID" value="PTE71909.1"/>
    <property type="molecule type" value="Genomic_DNA"/>
</dbReference>
<name>A0A2T4KG25_9STAP</name>
<gene>
    <name evidence="7" type="ORF">BUY44_08845</name>
</gene>
<evidence type="ECO:0000256" key="2">
    <source>
        <dbReference type="ARBA" id="ARBA00018522"/>
    </source>
</evidence>
<dbReference type="InterPro" id="IPR001451">
    <property type="entry name" value="Hexapep"/>
</dbReference>
<dbReference type="PROSITE" id="PS00101">
    <property type="entry name" value="HEXAPEP_TRANSFERASES"/>
    <property type="match status" value="1"/>
</dbReference>